<feature type="compositionally biased region" description="Basic and acidic residues" evidence="11">
    <location>
        <begin position="1555"/>
        <end position="1592"/>
    </location>
</feature>
<gene>
    <name evidence="13" type="ORF">ALEPTO_LOCUS688</name>
</gene>
<dbReference type="Gene3D" id="1.10.1320.10">
    <property type="entry name" value="DNA-directed RNA polymerase, N-terminal domain"/>
    <property type="match status" value="1"/>
</dbReference>
<keyword evidence="7" id="KW-0496">Mitochondrion</keyword>
<comment type="similarity">
    <text evidence="2 10">Belongs to the phage and mitochondrial RNA polymerase family.</text>
</comment>
<dbReference type="Gene3D" id="1.10.150.20">
    <property type="entry name" value="5' to 3' exonuclease, C-terminal subdomain"/>
    <property type="match status" value="1"/>
</dbReference>
<dbReference type="FunFam" id="1.10.287.280:FF:000001">
    <property type="entry name" value="DNA-directed RNA polymerase"/>
    <property type="match status" value="1"/>
</dbReference>
<protein>
    <recommendedName>
        <fullName evidence="10">DNA-directed RNA polymerase</fullName>
        <ecNumber evidence="10">2.7.7.6</ecNumber>
    </recommendedName>
</protein>
<dbReference type="InterPro" id="IPR043502">
    <property type="entry name" value="DNA/RNA_pol_sf"/>
</dbReference>
<dbReference type="EMBL" id="CAJVPS010000053">
    <property type="protein sequence ID" value="CAG8446044.1"/>
    <property type="molecule type" value="Genomic_DNA"/>
</dbReference>
<dbReference type="Gene3D" id="1.10.287.260">
    <property type="match status" value="1"/>
</dbReference>
<keyword evidence="8 10" id="KW-0804">Transcription</keyword>
<accession>A0A9N8YT55</accession>
<evidence type="ECO:0000256" key="3">
    <source>
        <dbReference type="ARBA" id="ARBA00022478"/>
    </source>
</evidence>
<dbReference type="OrthoDB" id="276422at2759"/>
<dbReference type="PANTHER" id="PTHR10102:SF0">
    <property type="entry name" value="DNA-DIRECTED RNA POLYMERASE, MITOCHONDRIAL"/>
    <property type="match status" value="1"/>
</dbReference>
<evidence type="ECO:0000259" key="12">
    <source>
        <dbReference type="PROSITE" id="PS50086"/>
    </source>
</evidence>
<dbReference type="Pfam" id="PF14700">
    <property type="entry name" value="RPOL_N"/>
    <property type="match status" value="1"/>
</dbReference>
<dbReference type="SUPFAM" id="SSF47923">
    <property type="entry name" value="Ypt/Rab-GAP domain of gyp1p"/>
    <property type="match status" value="2"/>
</dbReference>
<dbReference type="EC" id="2.7.7.6" evidence="10"/>
<keyword evidence="4 10" id="KW-0808">Transferase</keyword>
<dbReference type="GO" id="GO:0001018">
    <property type="term" value="F:mitochondrial promoter sequence-specific DNA binding"/>
    <property type="evidence" value="ECO:0007669"/>
    <property type="project" value="TreeGrafter"/>
</dbReference>
<dbReference type="PANTHER" id="PTHR10102">
    <property type="entry name" value="DNA-DIRECTED RNA POLYMERASE, MITOCHONDRIAL"/>
    <property type="match status" value="1"/>
</dbReference>
<feature type="compositionally biased region" description="Polar residues" evidence="11">
    <location>
        <begin position="1371"/>
        <end position="1382"/>
    </location>
</feature>
<evidence type="ECO:0000256" key="9">
    <source>
        <dbReference type="ARBA" id="ARBA00048552"/>
    </source>
</evidence>
<evidence type="ECO:0000256" key="10">
    <source>
        <dbReference type="RuleBase" id="RU003805"/>
    </source>
</evidence>
<dbReference type="FunFam" id="1.10.150.20:FF:000041">
    <property type="entry name" value="DNA-directed RNA polymerase"/>
    <property type="match status" value="1"/>
</dbReference>
<reference evidence="13" key="1">
    <citation type="submission" date="2021-06" db="EMBL/GenBank/DDBJ databases">
        <authorList>
            <person name="Kallberg Y."/>
            <person name="Tangrot J."/>
            <person name="Rosling A."/>
        </authorList>
    </citation>
    <scope>NUCLEOTIDE SEQUENCE</scope>
    <source>
        <strain evidence="13">FL130A</strain>
    </source>
</reference>
<evidence type="ECO:0000256" key="7">
    <source>
        <dbReference type="ARBA" id="ARBA00023128"/>
    </source>
</evidence>
<feature type="compositionally biased region" description="Low complexity" evidence="11">
    <location>
        <begin position="1423"/>
        <end position="1432"/>
    </location>
</feature>
<evidence type="ECO:0000256" key="5">
    <source>
        <dbReference type="ARBA" id="ARBA00022695"/>
    </source>
</evidence>
<dbReference type="PROSITE" id="PS50086">
    <property type="entry name" value="TBC_RABGAP"/>
    <property type="match status" value="1"/>
</dbReference>
<evidence type="ECO:0000256" key="11">
    <source>
        <dbReference type="SAM" id="MobiDB-lite"/>
    </source>
</evidence>
<comment type="subcellular location">
    <subcellularLocation>
        <location evidence="1">Mitochondrion</location>
    </subcellularLocation>
</comment>
<dbReference type="Gene3D" id="1.10.472.80">
    <property type="entry name" value="Ypt/Rab-GAP domain of gyp1p, domain 3"/>
    <property type="match status" value="1"/>
</dbReference>
<feature type="domain" description="Rab-GAP TBC" evidence="12">
    <location>
        <begin position="1634"/>
        <end position="1794"/>
    </location>
</feature>
<name>A0A9N8YT55_9GLOM</name>
<comment type="function">
    <text evidence="10">DNA-dependent RNA polymerase catalyzes the transcription of DNA into RNA using the four ribonucleoside triphosphates as substrates.</text>
</comment>
<evidence type="ECO:0000313" key="14">
    <source>
        <dbReference type="Proteomes" id="UP000789508"/>
    </source>
</evidence>
<evidence type="ECO:0000256" key="2">
    <source>
        <dbReference type="ARBA" id="ARBA00009493"/>
    </source>
</evidence>
<dbReference type="InterPro" id="IPR035969">
    <property type="entry name" value="Rab-GAP_TBC_sf"/>
</dbReference>
<keyword evidence="3 10" id="KW-0240">DNA-directed RNA polymerase</keyword>
<dbReference type="InterPro" id="IPR002092">
    <property type="entry name" value="DNA-dir_Rpol_phage-type"/>
</dbReference>
<dbReference type="InterPro" id="IPR024075">
    <property type="entry name" value="DNA-dir_RNA_pol_helix_hairp_sf"/>
</dbReference>
<evidence type="ECO:0000256" key="6">
    <source>
        <dbReference type="ARBA" id="ARBA00022946"/>
    </source>
</evidence>
<dbReference type="Gene3D" id="1.10.287.280">
    <property type="match status" value="1"/>
</dbReference>
<dbReference type="GO" id="GO:0034245">
    <property type="term" value="C:mitochondrial DNA-directed RNA polymerase complex"/>
    <property type="evidence" value="ECO:0007669"/>
    <property type="project" value="TreeGrafter"/>
</dbReference>
<feature type="region of interest" description="Disordered" evidence="11">
    <location>
        <begin position="1555"/>
        <end position="1602"/>
    </location>
</feature>
<dbReference type="InterPro" id="IPR029262">
    <property type="entry name" value="RPOL_N"/>
</dbReference>
<dbReference type="PROSITE" id="PS00900">
    <property type="entry name" value="RNA_POL_PHAGE_1"/>
    <property type="match status" value="1"/>
</dbReference>
<dbReference type="Pfam" id="PF00940">
    <property type="entry name" value="RNA_pol"/>
    <property type="match status" value="1"/>
</dbReference>
<sequence>MLNLFRTTKLKFHCAKGPFFGPKSIHSNSLTANLELSSRNRTAIKTRSNFINSENNKFSQINSSHIFGYYGFSSRLNYSTVADTPMLEQQSFDYLILSQPSYGKDGKFLHGQFTERLVLLYACLQSRHLERALRIFKSLYNNSTEDQKNNILNINVHNAILLALTSEPFNEKHVGDAMGWYDNLIKKYKVKPNLVTFAIMIKGVLRDPARKESYVKVYVEEMQYYDYTIEDLLKSFHLNNKELKMLVEVIDFNDYGIKLESLPVELIQDIKNEIDLSKPDESEESLPDPILMDDAIGVKLLKNSLEALKDKTDPMKRQMKLEANAYQAAIERWKYDIERFKDRATAQRVSSLRNFMWEWHSELVPLIHEEQKRIDKLVEPSKKVISPEKKNMQTVRRFVVEKEEENIANDRLDYGPYFKLLSPEKLSAITIIEILRLQGSSGIRDGMKSTSALIAIGNAVEAEYNSEKMKQKENRNLIGHNVKLQELFSNGKLFQMAVRRAQTKIEQEAINSEWKPMWTPSIKAKIGAVLTSLLINCAKITVHETDSHGEKIGERVSAFTHNYQYINGKQVGVIRLRDILVEMLSTENINDTIHPRMLPMLVIPKPWLTYNSGGYYTSLSHAMRIKKFNEQFRYLKEASDKEHLTMVFAGLDVLGSTKWAINKNVYKVVLEVWNSGKELGGIPPIELKISEPKMKDFTTKKEREEAEREYRKELKEYHIKKQNNRSERCSVNYKVQIAGAFLNEALYFPHNLDFRGRAYAIPPHFNHLGDDLCRGLLLFHEGKPLGKEGYKWLKIHLANLCGVDKVSFEDRVKYTEENMINILDSANNPLNGEKWWLKAEDPWQCLATCFEIAEAHKSGNPEEFVSRIPVHQDGTCNGLQHYAALGGDPEGARHVNLLNSDTGKPADIYTGVAERVTRLIKEDAKNGNPLAIIAQDIINRKLVKQTVMTNVYGVTFVGARNQIQNRLKERDDIRPEQLKELSSYITIQVFSSLRELFTRAREIQDWLTESARRISKSMPKDIIKKSNTKKQETKISEEEGRYNQVTSVIWTTPLQLTIVQPYRKLGKRSVKTNLQSITIENPFRQSPVNSLKQAAAFPPNFIHSLDATHMLMSALTCKSKGLTFASVHDSYWTHACDIPMMSDILREEFVKLHEQPIMTKLREEFNKRYNLVEADSIDSSFKSGDEDFDDEEDVLDYEEIGLDNNKDDGLFDVEVDYLNENREDNSKKLETKKIDNDNVDEAKNNLDKRSSTPISLSSEVITIDEGKTRRRNYQVWQLLKFPPLPPKGEFSVSEDVFLIGTSRNVSTIELSLTHSNFNSSPFQPVKPLSPFNLYTPSTMFIHDVEANSTPEELLEELSVSDSLKPVIQISRSSEDANSSAELNSFEEVSLEDANGRPKIPISDVENKEKKKPKLFSIVISKASPPSSTTSSPHSPPTPPKINMALDLANDSEVQLGDNTLRRQSSGPFYSVPMTPLISLKNLADTSKRLSADDKFTSRRVTTFPAGSKSKSLSNVTTSESEFDDKKLKRTHSQSRFFKWGSSNLHPLDVYISKTRQRDLPPKSLKEEKRHMQEHEAMMRKAKQAEIKKLQREQKRKQQRDKQYQSALTAWENDIIPNWQVARHEKTTRDLWWKGIPPRCRSKVWSMCIGNKLSVSKATYDICLDRAFKAKSESGDGLESPTRRETSHKMVKGLNNIAAMLLLNMDVITTFACMVNLSHKPCLSAFFEKDELKIQGYLRIFSILFKANISKLYEHFKSLGIYPSVFIPNWFITMFTCYLPLDIASRFWDCYFLHGDIFLFRAALGVLFSLEGKLYGSKDEIMRILLAEPFNCIGIDKIFDHIEQVKLYEEFFRQLVVKEVPA</sequence>
<dbReference type="Gene3D" id="1.25.40.10">
    <property type="entry name" value="Tetratricopeptide repeat domain"/>
    <property type="match status" value="1"/>
</dbReference>
<evidence type="ECO:0000256" key="4">
    <source>
        <dbReference type="ARBA" id="ARBA00022679"/>
    </source>
</evidence>
<comment type="caution">
    <text evidence="13">The sequence shown here is derived from an EMBL/GenBank/DDBJ whole genome shotgun (WGS) entry which is preliminary data.</text>
</comment>
<dbReference type="Proteomes" id="UP000789508">
    <property type="component" value="Unassembled WGS sequence"/>
</dbReference>
<proteinExistence type="inferred from homology"/>
<dbReference type="InterPro" id="IPR046950">
    <property type="entry name" value="DNA-dir_Rpol_C_phage-type"/>
</dbReference>
<dbReference type="SUPFAM" id="SSF56672">
    <property type="entry name" value="DNA/RNA polymerases"/>
    <property type="match status" value="1"/>
</dbReference>
<keyword evidence="6" id="KW-0809">Transit peptide</keyword>
<evidence type="ECO:0000256" key="8">
    <source>
        <dbReference type="ARBA" id="ARBA00023163"/>
    </source>
</evidence>
<dbReference type="InterPro" id="IPR011990">
    <property type="entry name" value="TPR-like_helical_dom_sf"/>
</dbReference>
<organism evidence="13 14">
    <name type="scientific">Ambispora leptoticha</name>
    <dbReference type="NCBI Taxonomy" id="144679"/>
    <lineage>
        <taxon>Eukaryota</taxon>
        <taxon>Fungi</taxon>
        <taxon>Fungi incertae sedis</taxon>
        <taxon>Mucoromycota</taxon>
        <taxon>Glomeromycotina</taxon>
        <taxon>Glomeromycetes</taxon>
        <taxon>Archaeosporales</taxon>
        <taxon>Ambisporaceae</taxon>
        <taxon>Ambispora</taxon>
    </lineage>
</organism>
<keyword evidence="14" id="KW-1185">Reference proteome</keyword>
<dbReference type="SMART" id="SM01311">
    <property type="entry name" value="RPOL_N"/>
    <property type="match status" value="1"/>
</dbReference>
<dbReference type="InterPro" id="IPR000195">
    <property type="entry name" value="Rab-GAP-TBC_dom"/>
</dbReference>
<feature type="region of interest" description="Disordered" evidence="11">
    <location>
        <begin position="1371"/>
        <end position="1406"/>
    </location>
</feature>
<dbReference type="SMART" id="SM00164">
    <property type="entry name" value="TBC"/>
    <property type="match status" value="1"/>
</dbReference>
<dbReference type="Gene3D" id="1.10.10.750">
    <property type="entry name" value="Ypt/Rab-GAP domain of gyp1p, domain 1"/>
    <property type="match status" value="1"/>
</dbReference>
<evidence type="ECO:0000256" key="1">
    <source>
        <dbReference type="ARBA" id="ARBA00004173"/>
    </source>
</evidence>
<keyword evidence="5 10" id="KW-0548">Nucleotidyltransferase</keyword>
<comment type="catalytic activity">
    <reaction evidence="9 10">
        <text>RNA(n) + a ribonucleoside 5'-triphosphate = RNA(n+1) + diphosphate</text>
        <dbReference type="Rhea" id="RHEA:21248"/>
        <dbReference type="Rhea" id="RHEA-COMP:14527"/>
        <dbReference type="Rhea" id="RHEA-COMP:17342"/>
        <dbReference type="ChEBI" id="CHEBI:33019"/>
        <dbReference type="ChEBI" id="CHEBI:61557"/>
        <dbReference type="ChEBI" id="CHEBI:140395"/>
        <dbReference type="EC" id="2.7.7.6"/>
    </reaction>
</comment>
<dbReference type="InterPro" id="IPR037159">
    <property type="entry name" value="RNA_POL_N_sf"/>
</dbReference>
<feature type="region of interest" description="Disordered" evidence="11">
    <location>
        <begin position="1419"/>
        <end position="1442"/>
    </location>
</feature>
<dbReference type="GO" id="GO:0003899">
    <property type="term" value="F:DNA-directed RNA polymerase activity"/>
    <property type="evidence" value="ECO:0007669"/>
    <property type="project" value="UniProtKB-EC"/>
</dbReference>
<dbReference type="CDD" id="cd22249">
    <property type="entry name" value="UDM1_RNF168_RNF169-like"/>
    <property type="match status" value="1"/>
</dbReference>
<dbReference type="PROSITE" id="PS00489">
    <property type="entry name" value="RNA_POL_PHAGE_2"/>
    <property type="match status" value="1"/>
</dbReference>
<dbReference type="Pfam" id="PF00566">
    <property type="entry name" value="RabGAP-TBC"/>
    <property type="match status" value="1"/>
</dbReference>
<dbReference type="GO" id="GO:0006390">
    <property type="term" value="P:mitochondrial transcription"/>
    <property type="evidence" value="ECO:0007669"/>
    <property type="project" value="TreeGrafter"/>
</dbReference>
<evidence type="ECO:0000313" key="13">
    <source>
        <dbReference type="EMBL" id="CAG8446044.1"/>
    </source>
</evidence>